<dbReference type="CDD" id="cd00756">
    <property type="entry name" value="MoaE"/>
    <property type="match status" value="1"/>
</dbReference>
<evidence type="ECO:0000256" key="5">
    <source>
        <dbReference type="ARBA" id="ARBA00023150"/>
    </source>
</evidence>
<keyword evidence="5" id="KW-0501">Molybdenum cofactor biosynthesis</keyword>
<evidence type="ECO:0000256" key="1">
    <source>
        <dbReference type="ARBA" id="ARBA00005046"/>
    </source>
</evidence>
<keyword evidence="13" id="KW-1185">Reference proteome</keyword>
<evidence type="ECO:0000256" key="2">
    <source>
        <dbReference type="ARBA" id="ARBA00005426"/>
    </source>
</evidence>
<dbReference type="EC" id="2.8.1.12" evidence="3"/>
<evidence type="ECO:0000256" key="4">
    <source>
        <dbReference type="ARBA" id="ARBA00013858"/>
    </source>
</evidence>
<dbReference type="Pfam" id="PF02391">
    <property type="entry name" value="MoaE"/>
    <property type="match status" value="1"/>
</dbReference>
<comment type="subunit">
    <text evidence="6">Heterotetramer of 2 MoaD subunits and 2 MoaE subunits. Also stable as homodimer. The enzyme changes between these two forms during catalysis.</text>
</comment>
<evidence type="ECO:0000256" key="8">
    <source>
        <dbReference type="ARBA" id="ARBA00030407"/>
    </source>
</evidence>
<organism evidence="12 13">
    <name type="scientific">Mucilaginibacter gracilis</name>
    <dbReference type="NCBI Taxonomy" id="423350"/>
    <lineage>
        <taxon>Bacteria</taxon>
        <taxon>Pseudomonadati</taxon>
        <taxon>Bacteroidota</taxon>
        <taxon>Sphingobacteriia</taxon>
        <taxon>Sphingobacteriales</taxon>
        <taxon>Sphingobacteriaceae</taxon>
        <taxon>Mucilaginibacter</taxon>
    </lineage>
</organism>
<dbReference type="OrthoDB" id="9803224at2"/>
<gene>
    <name evidence="12" type="ORF">BDD43_5074</name>
</gene>
<dbReference type="EMBL" id="RBKU01000001">
    <property type="protein sequence ID" value="RKR84821.1"/>
    <property type="molecule type" value="Genomic_DNA"/>
</dbReference>
<evidence type="ECO:0000256" key="10">
    <source>
        <dbReference type="ARBA" id="ARBA00032474"/>
    </source>
</evidence>
<dbReference type="Proteomes" id="UP000268007">
    <property type="component" value="Unassembled WGS sequence"/>
</dbReference>
<dbReference type="Gene3D" id="3.90.1170.40">
    <property type="entry name" value="Molybdopterin biosynthesis MoaE subunit"/>
    <property type="match status" value="1"/>
</dbReference>
<name>A0A495J7V0_9SPHI</name>
<evidence type="ECO:0000313" key="13">
    <source>
        <dbReference type="Proteomes" id="UP000268007"/>
    </source>
</evidence>
<sequence length="157" mass="16974">MIPSAYFHPAAVVELPALSATPLNVVELLAQAHHPAAGAVVLFSGEVRNHNNGMAVDYLEYEAHEAMATKMINSILADASQKFPLNIAVAQHRTGKVTVGETAVIVITASAHRSEAYAANQYIIDRIKHEATIWKCEYFSDGTKQWGGNCSCCPPKL</sequence>
<dbReference type="SUPFAM" id="SSF54690">
    <property type="entry name" value="Molybdopterin synthase subunit MoaE"/>
    <property type="match status" value="1"/>
</dbReference>
<dbReference type="GO" id="GO:0006777">
    <property type="term" value="P:Mo-molybdopterin cofactor biosynthetic process"/>
    <property type="evidence" value="ECO:0007669"/>
    <property type="project" value="UniProtKB-KW"/>
</dbReference>
<evidence type="ECO:0000256" key="6">
    <source>
        <dbReference type="ARBA" id="ARBA00026066"/>
    </source>
</evidence>
<evidence type="ECO:0000256" key="9">
    <source>
        <dbReference type="ARBA" id="ARBA00030781"/>
    </source>
</evidence>
<evidence type="ECO:0000256" key="11">
    <source>
        <dbReference type="ARBA" id="ARBA00049878"/>
    </source>
</evidence>
<dbReference type="RefSeq" id="WP_121200709.1">
    <property type="nucleotide sequence ID" value="NZ_RBKU01000001.1"/>
</dbReference>
<comment type="caution">
    <text evidence="12">The sequence shown here is derived from an EMBL/GenBank/DDBJ whole genome shotgun (WGS) entry which is preliminary data.</text>
</comment>
<dbReference type="InterPro" id="IPR036563">
    <property type="entry name" value="MoaE_sf"/>
</dbReference>
<comment type="similarity">
    <text evidence="2">Belongs to the MoaE family.</text>
</comment>
<evidence type="ECO:0000313" key="12">
    <source>
        <dbReference type="EMBL" id="RKR84821.1"/>
    </source>
</evidence>
<dbReference type="PANTHER" id="PTHR23404">
    <property type="entry name" value="MOLYBDOPTERIN SYNTHASE RELATED"/>
    <property type="match status" value="1"/>
</dbReference>
<protein>
    <recommendedName>
        <fullName evidence="4">Molybdopterin synthase catalytic subunit</fullName>
        <ecNumber evidence="3">2.8.1.12</ecNumber>
    </recommendedName>
    <alternativeName>
        <fullName evidence="9">MPT synthase subunit 2</fullName>
    </alternativeName>
    <alternativeName>
        <fullName evidence="7">Molybdenum cofactor biosynthesis protein E</fullName>
    </alternativeName>
    <alternativeName>
        <fullName evidence="8">Molybdopterin-converting factor large subunit</fullName>
    </alternativeName>
    <alternativeName>
        <fullName evidence="10">Molybdopterin-converting factor subunit 2</fullName>
    </alternativeName>
</protein>
<reference evidence="12 13" key="1">
    <citation type="submission" date="2018-10" db="EMBL/GenBank/DDBJ databases">
        <title>Genomic Encyclopedia of Archaeal and Bacterial Type Strains, Phase II (KMG-II): from individual species to whole genera.</title>
        <authorList>
            <person name="Goeker M."/>
        </authorList>
    </citation>
    <scope>NUCLEOTIDE SEQUENCE [LARGE SCALE GENOMIC DNA]</scope>
    <source>
        <strain evidence="12 13">DSM 18602</strain>
    </source>
</reference>
<evidence type="ECO:0000256" key="7">
    <source>
        <dbReference type="ARBA" id="ARBA00029745"/>
    </source>
</evidence>
<evidence type="ECO:0000256" key="3">
    <source>
        <dbReference type="ARBA" id="ARBA00011950"/>
    </source>
</evidence>
<dbReference type="GO" id="GO:0030366">
    <property type="term" value="F:molybdopterin synthase activity"/>
    <property type="evidence" value="ECO:0007669"/>
    <property type="project" value="UniProtKB-EC"/>
</dbReference>
<proteinExistence type="inferred from homology"/>
<dbReference type="InterPro" id="IPR003448">
    <property type="entry name" value="Mopterin_biosynth_MoaE"/>
</dbReference>
<comment type="pathway">
    <text evidence="1">Cofactor biosynthesis; molybdopterin biosynthesis.</text>
</comment>
<accession>A0A495J7V0</accession>
<dbReference type="AlphaFoldDB" id="A0A495J7V0"/>
<comment type="catalytic activity">
    <reaction evidence="11">
        <text>2 [molybdopterin-synthase sulfur-carrier protein]-C-terminal-Gly-aminoethanethioate + cyclic pyranopterin phosphate + H2O = molybdopterin + 2 [molybdopterin-synthase sulfur-carrier protein]-C-terminal Gly-Gly + 2 H(+)</text>
        <dbReference type="Rhea" id="RHEA:26333"/>
        <dbReference type="Rhea" id="RHEA-COMP:12202"/>
        <dbReference type="Rhea" id="RHEA-COMP:19907"/>
        <dbReference type="ChEBI" id="CHEBI:15377"/>
        <dbReference type="ChEBI" id="CHEBI:15378"/>
        <dbReference type="ChEBI" id="CHEBI:58698"/>
        <dbReference type="ChEBI" id="CHEBI:59648"/>
        <dbReference type="ChEBI" id="CHEBI:90778"/>
        <dbReference type="ChEBI" id="CHEBI:232372"/>
        <dbReference type="EC" id="2.8.1.12"/>
    </reaction>
</comment>